<dbReference type="GO" id="GO:0004519">
    <property type="term" value="F:endonuclease activity"/>
    <property type="evidence" value="ECO:0007669"/>
    <property type="project" value="InterPro"/>
</dbReference>
<feature type="domain" description="Homing endonuclease LAGLIDADG" evidence="1">
    <location>
        <begin position="7"/>
        <end position="57"/>
    </location>
</feature>
<dbReference type="InterPro" id="IPR027434">
    <property type="entry name" value="Homing_endonucl"/>
</dbReference>
<evidence type="ECO:0000313" key="3">
    <source>
        <dbReference type="Proteomes" id="UP000267821"/>
    </source>
</evidence>
<keyword evidence="3" id="KW-1185">Reference proteome</keyword>
<evidence type="ECO:0000313" key="2">
    <source>
        <dbReference type="EMBL" id="RPB17846.1"/>
    </source>
</evidence>
<feature type="non-terminal residue" evidence="2">
    <location>
        <position position="1"/>
    </location>
</feature>
<dbReference type="Proteomes" id="UP000267821">
    <property type="component" value="Unassembled WGS sequence"/>
</dbReference>
<dbReference type="STRING" id="1051890.A0A3N4L5K3"/>
<organism evidence="2 3">
    <name type="scientific">Terfezia boudieri ATCC MYA-4762</name>
    <dbReference type="NCBI Taxonomy" id="1051890"/>
    <lineage>
        <taxon>Eukaryota</taxon>
        <taxon>Fungi</taxon>
        <taxon>Dikarya</taxon>
        <taxon>Ascomycota</taxon>
        <taxon>Pezizomycotina</taxon>
        <taxon>Pezizomycetes</taxon>
        <taxon>Pezizales</taxon>
        <taxon>Pezizaceae</taxon>
        <taxon>Terfezia</taxon>
    </lineage>
</organism>
<dbReference type="AlphaFoldDB" id="A0A3N4L5K3"/>
<dbReference type="InterPro" id="IPR004860">
    <property type="entry name" value="LAGLIDADG_dom"/>
</dbReference>
<dbReference type="SUPFAM" id="SSF55608">
    <property type="entry name" value="Homing endonucleases"/>
    <property type="match status" value="1"/>
</dbReference>
<sequence>SLHPYFITGFSDAESSFCIKVVKDRRSKLGYSAKLVFQIGLHKKDLALLNMIRAYFGDASPGVNYMK</sequence>
<dbReference type="Pfam" id="PF00961">
    <property type="entry name" value="LAGLIDADG_1"/>
    <property type="match status" value="1"/>
</dbReference>
<protein>
    <recommendedName>
        <fullName evidence="1">Homing endonuclease LAGLIDADG domain-containing protein</fullName>
    </recommendedName>
</protein>
<accession>A0A3N4L5K3</accession>
<gene>
    <name evidence="2" type="ORF">L211DRAFT_895080</name>
</gene>
<dbReference type="InParanoid" id="A0A3N4L5K3"/>
<evidence type="ECO:0000259" key="1">
    <source>
        <dbReference type="Pfam" id="PF00961"/>
    </source>
</evidence>
<proteinExistence type="predicted"/>
<name>A0A3N4L5K3_9PEZI</name>
<dbReference type="Gene3D" id="3.10.28.10">
    <property type="entry name" value="Homing endonucleases"/>
    <property type="match status" value="1"/>
</dbReference>
<reference evidence="2 3" key="1">
    <citation type="journal article" date="2018" name="Nat. Ecol. Evol.">
        <title>Pezizomycetes genomes reveal the molecular basis of ectomycorrhizal truffle lifestyle.</title>
        <authorList>
            <person name="Murat C."/>
            <person name="Payen T."/>
            <person name="Noel B."/>
            <person name="Kuo A."/>
            <person name="Morin E."/>
            <person name="Chen J."/>
            <person name="Kohler A."/>
            <person name="Krizsan K."/>
            <person name="Balestrini R."/>
            <person name="Da Silva C."/>
            <person name="Montanini B."/>
            <person name="Hainaut M."/>
            <person name="Levati E."/>
            <person name="Barry K.W."/>
            <person name="Belfiori B."/>
            <person name="Cichocki N."/>
            <person name="Clum A."/>
            <person name="Dockter R.B."/>
            <person name="Fauchery L."/>
            <person name="Guy J."/>
            <person name="Iotti M."/>
            <person name="Le Tacon F."/>
            <person name="Lindquist E.A."/>
            <person name="Lipzen A."/>
            <person name="Malagnac F."/>
            <person name="Mello A."/>
            <person name="Molinier V."/>
            <person name="Miyauchi S."/>
            <person name="Poulain J."/>
            <person name="Riccioni C."/>
            <person name="Rubini A."/>
            <person name="Sitrit Y."/>
            <person name="Splivallo R."/>
            <person name="Traeger S."/>
            <person name="Wang M."/>
            <person name="Zifcakova L."/>
            <person name="Wipf D."/>
            <person name="Zambonelli A."/>
            <person name="Paolocci F."/>
            <person name="Nowrousian M."/>
            <person name="Ottonello S."/>
            <person name="Baldrian P."/>
            <person name="Spatafora J.W."/>
            <person name="Henrissat B."/>
            <person name="Nagy L.G."/>
            <person name="Aury J.M."/>
            <person name="Wincker P."/>
            <person name="Grigoriev I.V."/>
            <person name="Bonfante P."/>
            <person name="Martin F.M."/>
        </authorList>
    </citation>
    <scope>NUCLEOTIDE SEQUENCE [LARGE SCALE GENOMIC DNA]</scope>
    <source>
        <strain evidence="2 3">ATCC MYA-4762</strain>
    </source>
</reference>
<dbReference type="EMBL" id="ML122032">
    <property type="protein sequence ID" value="RPB17846.1"/>
    <property type="molecule type" value="Genomic_DNA"/>
</dbReference>